<gene>
    <name evidence="3" type="ORF">CIPAW_16G063100</name>
</gene>
<keyword evidence="1" id="KW-0472">Membrane</keyword>
<dbReference type="EMBL" id="CM031824">
    <property type="protein sequence ID" value="KAG6624968.1"/>
    <property type="molecule type" value="Genomic_DNA"/>
</dbReference>
<reference evidence="3" key="1">
    <citation type="submission" date="2020-12" db="EMBL/GenBank/DDBJ databases">
        <title>WGS assembly of Carya illinoinensis cv. Pawnee.</title>
        <authorList>
            <person name="Platts A."/>
            <person name="Shu S."/>
            <person name="Wright S."/>
            <person name="Barry K."/>
            <person name="Edger P."/>
            <person name="Pires J.C."/>
            <person name="Schmutz J."/>
        </authorList>
    </citation>
    <scope>NUCLEOTIDE SEQUENCE</scope>
    <source>
        <tissue evidence="3">Leaf</tissue>
    </source>
</reference>
<feature type="transmembrane region" description="Helical" evidence="1">
    <location>
        <begin position="108"/>
        <end position="126"/>
    </location>
</feature>
<feature type="domain" description="PGG" evidence="2">
    <location>
        <begin position="35"/>
        <end position="105"/>
    </location>
</feature>
<dbReference type="InterPro" id="IPR026961">
    <property type="entry name" value="PGG_dom"/>
</dbReference>
<protein>
    <recommendedName>
        <fullName evidence="2">PGG domain-containing protein</fullName>
    </recommendedName>
</protein>
<evidence type="ECO:0000259" key="2">
    <source>
        <dbReference type="Pfam" id="PF13962"/>
    </source>
</evidence>
<dbReference type="AlphaFoldDB" id="A0A8T1N683"/>
<sequence>MDAQPTIMWPTQPDQLSPNDLVSYFQYQPERDTASDVRNALLVVMALIAAATFQACLNPPRWQVNQRAGTASFPSCYLSQSSLFLFSNTLAFSSSNYVISYLVYRFPFYMLIWIGLFSFSFTYLCSTPPNPPGAACRNDLLVVVALLLPLVMLSAW</sequence>
<accession>A0A8T1N683</accession>
<feature type="transmembrane region" description="Helical" evidence="1">
    <location>
        <begin position="138"/>
        <end position="155"/>
    </location>
</feature>
<evidence type="ECO:0000256" key="1">
    <source>
        <dbReference type="SAM" id="Phobius"/>
    </source>
</evidence>
<organism evidence="3 4">
    <name type="scientific">Carya illinoinensis</name>
    <name type="common">Pecan</name>
    <dbReference type="NCBI Taxonomy" id="32201"/>
    <lineage>
        <taxon>Eukaryota</taxon>
        <taxon>Viridiplantae</taxon>
        <taxon>Streptophyta</taxon>
        <taxon>Embryophyta</taxon>
        <taxon>Tracheophyta</taxon>
        <taxon>Spermatophyta</taxon>
        <taxon>Magnoliopsida</taxon>
        <taxon>eudicotyledons</taxon>
        <taxon>Gunneridae</taxon>
        <taxon>Pentapetalae</taxon>
        <taxon>rosids</taxon>
        <taxon>fabids</taxon>
        <taxon>Fagales</taxon>
        <taxon>Juglandaceae</taxon>
        <taxon>Carya</taxon>
    </lineage>
</organism>
<evidence type="ECO:0000313" key="3">
    <source>
        <dbReference type="EMBL" id="KAG6624968.1"/>
    </source>
</evidence>
<evidence type="ECO:0000313" key="4">
    <source>
        <dbReference type="Proteomes" id="UP000811609"/>
    </source>
</evidence>
<dbReference type="Pfam" id="PF13962">
    <property type="entry name" value="PGG"/>
    <property type="match status" value="1"/>
</dbReference>
<keyword evidence="1" id="KW-0812">Transmembrane</keyword>
<comment type="caution">
    <text evidence="3">The sequence shown here is derived from an EMBL/GenBank/DDBJ whole genome shotgun (WGS) entry which is preliminary data.</text>
</comment>
<keyword evidence="4" id="KW-1185">Reference proteome</keyword>
<keyword evidence="1" id="KW-1133">Transmembrane helix</keyword>
<name>A0A8T1N683_CARIL</name>
<dbReference type="Proteomes" id="UP000811609">
    <property type="component" value="Chromosome 16"/>
</dbReference>
<proteinExistence type="predicted"/>